<sequence>MTHKTYHNIADFLKDTSFKNWALNSNLSDVSFWEYWLSNNIDKKEFAQEAKAIIIGLQFKENPIDSKQINLAWNTFEAKILEKQQKTNKNTTVNKLLWVGIFSATFLISLIIFLLFY</sequence>
<dbReference type="Proteomes" id="UP001497514">
    <property type="component" value="Chromosome"/>
</dbReference>
<keyword evidence="1" id="KW-0812">Transmembrane</keyword>
<reference evidence="2 3" key="1">
    <citation type="submission" date="2024-05" db="EMBL/GenBank/DDBJ databases">
        <authorList>
            <person name="Duchaud E."/>
        </authorList>
    </citation>
    <scope>NUCLEOTIDE SEQUENCE [LARGE SCALE GENOMIC DNA]</scope>
    <source>
        <strain evidence="2">Ena-SAMPLE-TAB-13-05-2024-13:56:06:370-140309</strain>
    </source>
</reference>
<keyword evidence="1" id="KW-1133">Transmembrane helix</keyword>
<feature type="transmembrane region" description="Helical" evidence="1">
    <location>
        <begin position="96"/>
        <end position="116"/>
    </location>
</feature>
<name>A0ABP1EJK4_9FLAO</name>
<dbReference type="RefSeq" id="WP_101901577.1">
    <property type="nucleotide sequence ID" value="NZ_JBFKZT010000003.1"/>
</dbReference>
<organism evidence="2 3">
    <name type="scientific">Tenacibaculum dicentrarchi</name>
    <dbReference type="NCBI Taxonomy" id="669041"/>
    <lineage>
        <taxon>Bacteria</taxon>
        <taxon>Pseudomonadati</taxon>
        <taxon>Bacteroidota</taxon>
        <taxon>Flavobacteriia</taxon>
        <taxon>Flavobacteriales</taxon>
        <taxon>Flavobacteriaceae</taxon>
        <taxon>Tenacibaculum</taxon>
    </lineage>
</organism>
<gene>
    <name evidence="2" type="ORF">TD3509T_1254</name>
</gene>
<dbReference type="GeneID" id="65209586"/>
<proteinExistence type="predicted"/>
<protein>
    <submittedName>
        <fullName evidence="2">Uncharacterized protein</fullName>
    </submittedName>
</protein>
<keyword evidence="3" id="KW-1185">Reference proteome</keyword>
<evidence type="ECO:0000313" key="3">
    <source>
        <dbReference type="Proteomes" id="UP001497514"/>
    </source>
</evidence>
<dbReference type="EMBL" id="OZ038524">
    <property type="protein sequence ID" value="CAL2081863.1"/>
    <property type="molecule type" value="Genomic_DNA"/>
</dbReference>
<keyword evidence="1" id="KW-0472">Membrane</keyword>
<evidence type="ECO:0000256" key="1">
    <source>
        <dbReference type="SAM" id="Phobius"/>
    </source>
</evidence>
<accession>A0ABP1EJK4</accession>
<evidence type="ECO:0000313" key="2">
    <source>
        <dbReference type="EMBL" id="CAL2081863.1"/>
    </source>
</evidence>